<name>A0ABW1EH41_9BACT</name>
<evidence type="ECO:0000313" key="1">
    <source>
        <dbReference type="EMBL" id="MFC5863279.1"/>
    </source>
</evidence>
<protein>
    <recommendedName>
        <fullName evidence="3">Cation transporter</fullName>
    </recommendedName>
</protein>
<dbReference type="Proteomes" id="UP001596091">
    <property type="component" value="Unassembled WGS sequence"/>
</dbReference>
<evidence type="ECO:0008006" key="3">
    <source>
        <dbReference type="Google" id="ProtNLM"/>
    </source>
</evidence>
<reference evidence="2" key="1">
    <citation type="journal article" date="2019" name="Int. J. Syst. Evol. Microbiol.">
        <title>The Global Catalogue of Microorganisms (GCM) 10K type strain sequencing project: providing services to taxonomists for standard genome sequencing and annotation.</title>
        <authorList>
            <consortium name="The Broad Institute Genomics Platform"/>
            <consortium name="The Broad Institute Genome Sequencing Center for Infectious Disease"/>
            <person name="Wu L."/>
            <person name="Ma J."/>
        </authorList>
    </citation>
    <scope>NUCLEOTIDE SEQUENCE [LARGE SCALE GENOMIC DNA]</scope>
    <source>
        <strain evidence="2">JCM 4087</strain>
    </source>
</reference>
<dbReference type="RefSeq" id="WP_263341477.1">
    <property type="nucleotide sequence ID" value="NZ_JAGSYH010000007.1"/>
</dbReference>
<organism evidence="1 2">
    <name type="scientific">Acidicapsa dinghuensis</name>
    <dbReference type="NCBI Taxonomy" id="2218256"/>
    <lineage>
        <taxon>Bacteria</taxon>
        <taxon>Pseudomonadati</taxon>
        <taxon>Acidobacteriota</taxon>
        <taxon>Terriglobia</taxon>
        <taxon>Terriglobales</taxon>
        <taxon>Acidobacteriaceae</taxon>
        <taxon>Acidicapsa</taxon>
    </lineage>
</organism>
<sequence length="90" mass="10000">MTQLEILYRYEGEPSESAVFALGNAREVYGIRRMEFDREAKTLRMEYDATRLTAATVTGLVRRSGLHVVEELPLVPPPPPVEAAAEPAKA</sequence>
<gene>
    <name evidence="1" type="ORF">ACFPT7_13320</name>
</gene>
<keyword evidence="2" id="KW-1185">Reference proteome</keyword>
<evidence type="ECO:0000313" key="2">
    <source>
        <dbReference type="Proteomes" id="UP001596091"/>
    </source>
</evidence>
<accession>A0ABW1EH41</accession>
<comment type="caution">
    <text evidence="1">The sequence shown here is derived from an EMBL/GenBank/DDBJ whole genome shotgun (WGS) entry which is preliminary data.</text>
</comment>
<dbReference type="EMBL" id="JBHSPH010000004">
    <property type="protein sequence ID" value="MFC5863279.1"/>
    <property type="molecule type" value="Genomic_DNA"/>
</dbReference>
<proteinExistence type="predicted"/>